<name>A0A1C3NXP6_9ACTN</name>
<evidence type="ECO:0000313" key="3">
    <source>
        <dbReference type="Proteomes" id="UP000199013"/>
    </source>
</evidence>
<feature type="domain" description="Xylose isomerase-like TIM barrel" evidence="1">
    <location>
        <begin position="2"/>
        <end position="154"/>
    </location>
</feature>
<dbReference type="SUPFAM" id="SSF51658">
    <property type="entry name" value="Xylose isomerase-like"/>
    <property type="match status" value="1"/>
</dbReference>
<dbReference type="InterPro" id="IPR050312">
    <property type="entry name" value="IolE/XylAMocC-like"/>
</dbReference>
<evidence type="ECO:0000259" key="1">
    <source>
        <dbReference type="Pfam" id="PF01261"/>
    </source>
</evidence>
<reference evidence="3" key="1">
    <citation type="submission" date="2016-02" db="EMBL/GenBank/DDBJ databases">
        <authorList>
            <person name="Wibberg D."/>
        </authorList>
    </citation>
    <scope>NUCLEOTIDE SEQUENCE [LARGE SCALE GENOMIC DNA]</scope>
</reference>
<gene>
    <name evidence="2" type="ORF">FDG2_2519</name>
</gene>
<dbReference type="EMBL" id="FLUV01001054">
    <property type="protein sequence ID" value="SBW22362.1"/>
    <property type="molecule type" value="Genomic_DNA"/>
</dbReference>
<proteinExistence type="predicted"/>
<organism evidence="2 3">
    <name type="scientific">Candidatus Protofrankia californiensis</name>
    <dbReference type="NCBI Taxonomy" id="1839754"/>
    <lineage>
        <taxon>Bacteria</taxon>
        <taxon>Bacillati</taxon>
        <taxon>Actinomycetota</taxon>
        <taxon>Actinomycetes</taxon>
        <taxon>Frankiales</taxon>
        <taxon>Frankiaceae</taxon>
        <taxon>Protofrankia</taxon>
    </lineage>
</organism>
<dbReference type="InterPro" id="IPR013022">
    <property type="entry name" value="Xyl_isomerase-like_TIM-brl"/>
</dbReference>
<keyword evidence="3" id="KW-1185">Reference proteome</keyword>
<protein>
    <recommendedName>
        <fullName evidence="1">Xylose isomerase-like TIM barrel domain-containing protein</fullName>
    </recommendedName>
</protein>
<dbReference type="InterPro" id="IPR036237">
    <property type="entry name" value="Xyl_isomerase-like_sf"/>
</dbReference>
<evidence type="ECO:0000313" key="2">
    <source>
        <dbReference type="EMBL" id="SBW22362.1"/>
    </source>
</evidence>
<dbReference type="PANTHER" id="PTHR12110">
    <property type="entry name" value="HYDROXYPYRUVATE ISOMERASE"/>
    <property type="match status" value="1"/>
</dbReference>
<dbReference type="AlphaFoldDB" id="A0A1C3NXP6"/>
<dbReference type="PANTHER" id="PTHR12110:SF21">
    <property type="entry name" value="XYLOSE ISOMERASE-LIKE TIM BARREL DOMAIN-CONTAINING PROTEIN"/>
    <property type="match status" value="1"/>
</dbReference>
<accession>A0A1C3NXP6</accession>
<dbReference type="Proteomes" id="UP000199013">
    <property type="component" value="Unassembled WGS sequence"/>
</dbReference>
<sequence>MCAVANRLGIKRIAVLSGVPGGGPHDRVPNWIVPSILDGLDHAYRWQWEKKLIPYWREACDVAAVSDVTICMEPIAGLIVYNGETFLRLREACGDNLCVTFDPSHFWWQGIDPLVLVEQLQGAIGYVHAKDVALNTRAIACKGSYRRVAMTTGVHGPGPTARSALDIRSPFGRTSSRCFDAAAMTTSSRSNRRSPS</sequence>
<dbReference type="Gene3D" id="3.20.20.150">
    <property type="entry name" value="Divalent-metal-dependent TIM barrel enzymes"/>
    <property type="match status" value="1"/>
</dbReference>
<dbReference type="Pfam" id="PF01261">
    <property type="entry name" value="AP_endonuc_2"/>
    <property type="match status" value="1"/>
</dbReference>